<feature type="transmembrane region" description="Helical" evidence="6">
    <location>
        <begin position="80"/>
        <end position="102"/>
    </location>
</feature>
<evidence type="ECO:0000256" key="3">
    <source>
        <dbReference type="ARBA" id="ARBA00022692"/>
    </source>
</evidence>
<evidence type="ECO:0000256" key="4">
    <source>
        <dbReference type="ARBA" id="ARBA00022989"/>
    </source>
</evidence>
<dbReference type="OrthoDB" id="7165334at2"/>
<evidence type="ECO:0000256" key="1">
    <source>
        <dbReference type="ARBA" id="ARBA00004141"/>
    </source>
</evidence>
<dbReference type="SUPFAM" id="SSF103481">
    <property type="entry name" value="Multidrug resistance efflux transporter EmrE"/>
    <property type="match status" value="2"/>
</dbReference>
<feature type="transmembrane region" description="Helical" evidence="6">
    <location>
        <begin position="243"/>
        <end position="259"/>
    </location>
</feature>
<dbReference type="PANTHER" id="PTHR22911:SF6">
    <property type="entry name" value="SOLUTE CARRIER FAMILY 35 MEMBER G1"/>
    <property type="match status" value="1"/>
</dbReference>
<dbReference type="GO" id="GO:0016020">
    <property type="term" value="C:membrane"/>
    <property type="evidence" value="ECO:0007669"/>
    <property type="project" value="UniProtKB-SubCell"/>
</dbReference>
<dbReference type="PANTHER" id="PTHR22911">
    <property type="entry name" value="ACYL-MALONYL CONDENSING ENZYME-RELATED"/>
    <property type="match status" value="1"/>
</dbReference>
<feature type="transmembrane region" description="Helical" evidence="6">
    <location>
        <begin position="123"/>
        <end position="140"/>
    </location>
</feature>
<name>A0A1I0Q5G0_9RHOB</name>
<dbReference type="InterPro" id="IPR000620">
    <property type="entry name" value="EamA_dom"/>
</dbReference>
<accession>A0A1I0Q5G0</accession>
<evidence type="ECO:0000256" key="2">
    <source>
        <dbReference type="ARBA" id="ARBA00009853"/>
    </source>
</evidence>
<evidence type="ECO:0000256" key="6">
    <source>
        <dbReference type="SAM" id="Phobius"/>
    </source>
</evidence>
<dbReference type="RefSeq" id="WP_091430644.1">
    <property type="nucleotide sequence ID" value="NZ_FOJB01000001.1"/>
</dbReference>
<keyword evidence="4 6" id="KW-1133">Transmembrane helix</keyword>
<keyword evidence="9" id="KW-1185">Reference proteome</keyword>
<feature type="transmembrane region" description="Helical" evidence="6">
    <location>
        <begin position="6"/>
        <end position="24"/>
    </location>
</feature>
<gene>
    <name evidence="8" type="ORF">SAMN05444851_2251</name>
</gene>
<evidence type="ECO:0000313" key="8">
    <source>
        <dbReference type="EMBL" id="SEW22222.1"/>
    </source>
</evidence>
<feature type="transmembrane region" description="Helical" evidence="6">
    <location>
        <begin position="210"/>
        <end position="231"/>
    </location>
</feature>
<dbReference type="EMBL" id="FOJB01000001">
    <property type="protein sequence ID" value="SEW22222.1"/>
    <property type="molecule type" value="Genomic_DNA"/>
</dbReference>
<keyword evidence="5 6" id="KW-0472">Membrane</keyword>
<feature type="transmembrane region" description="Helical" evidence="6">
    <location>
        <begin position="36"/>
        <end position="54"/>
    </location>
</feature>
<feature type="transmembrane region" description="Helical" evidence="6">
    <location>
        <begin position="265"/>
        <end position="282"/>
    </location>
</feature>
<evidence type="ECO:0000313" key="9">
    <source>
        <dbReference type="Proteomes" id="UP000199650"/>
    </source>
</evidence>
<evidence type="ECO:0000259" key="7">
    <source>
        <dbReference type="Pfam" id="PF00892"/>
    </source>
</evidence>
<feature type="transmembrane region" description="Helical" evidence="6">
    <location>
        <begin position="179"/>
        <end position="204"/>
    </location>
</feature>
<comment type="subcellular location">
    <subcellularLocation>
        <location evidence="1">Membrane</location>
        <topology evidence="1">Multi-pass membrane protein</topology>
    </subcellularLocation>
</comment>
<evidence type="ECO:0000256" key="5">
    <source>
        <dbReference type="ARBA" id="ARBA00023136"/>
    </source>
</evidence>
<reference evidence="8 9" key="1">
    <citation type="submission" date="2016-10" db="EMBL/GenBank/DDBJ databases">
        <authorList>
            <person name="de Groot N.N."/>
        </authorList>
    </citation>
    <scope>NUCLEOTIDE SEQUENCE [LARGE SCALE GENOMIC DNA]</scope>
    <source>
        <strain evidence="8 9">DSM 29439</strain>
    </source>
</reference>
<organism evidence="8 9">
    <name type="scientific">Aliiroseovarius sediminilitoris</name>
    <dbReference type="NCBI Taxonomy" id="1173584"/>
    <lineage>
        <taxon>Bacteria</taxon>
        <taxon>Pseudomonadati</taxon>
        <taxon>Pseudomonadota</taxon>
        <taxon>Alphaproteobacteria</taxon>
        <taxon>Rhodobacterales</taxon>
        <taxon>Paracoccaceae</taxon>
        <taxon>Aliiroseovarius</taxon>
    </lineage>
</organism>
<keyword evidence="3 6" id="KW-0812">Transmembrane</keyword>
<protein>
    <submittedName>
        <fullName evidence="8">Permease of the drug/metabolite transporter (DMT) superfamily</fullName>
    </submittedName>
</protein>
<feature type="domain" description="EamA" evidence="7">
    <location>
        <begin position="5"/>
        <end position="140"/>
    </location>
</feature>
<feature type="domain" description="EamA" evidence="7">
    <location>
        <begin position="150"/>
        <end position="275"/>
    </location>
</feature>
<dbReference type="InterPro" id="IPR037185">
    <property type="entry name" value="EmrE-like"/>
</dbReference>
<dbReference type="Gene3D" id="1.10.3730.20">
    <property type="match status" value="1"/>
</dbReference>
<comment type="similarity">
    <text evidence="2">Belongs to the drug/metabolite transporter (DMT) superfamily. 10 TMS drug/metabolite exporter (DME) (TC 2.A.7.3) family.</text>
</comment>
<dbReference type="Proteomes" id="UP000199650">
    <property type="component" value="Unassembled WGS sequence"/>
</dbReference>
<proteinExistence type="inferred from homology"/>
<dbReference type="AlphaFoldDB" id="A0A1I0Q5G0"/>
<sequence>MQNIRGIFLIIFAMAAFALEDVFIKSMTQGMPTSQTLFLLGVGGAVAFAIITYAQRGTLAPLVHRDMKSRAMLWRNASEAVSAMFFVTALSLVPLSTVLAVFQAMPLATTAGAALFLGEQVGWRRWTAIGIGFLGVLLIIRPGADGFQMAALLPIAAVFGIALRDLLTRQLDPTIPSTSVAFYAFLTCIPAGVILIPVSGSFVVPEQTGWLLMLGATVFGVSGYYAIVIALRVAETSIIMPFRYSRLIFSIFLGIVVFGEDPDRLTYLGASVVIGTGIYTFLRERRVMRGDITDPA</sequence>
<dbReference type="Pfam" id="PF00892">
    <property type="entry name" value="EamA"/>
    <property type="match status" value="2"/>
</dbReference>